<sequence length="49" mass="5420">MGLRRMGLSEFIGPKIAPHASSGYSARDWARIASTISREISRLIVARAY</sequence>
<accession>A0A6J7XVX5</accession>
<protein>
    <submittedName>
        <fullName evidence="1">Unannotated protein</fullName>
    </submittedName>
</protein>
<name>A0A6J7XVX5_9ZZZZ</name>
<proteinExistence type="predicted"/>
<reference evidence="1" key="1">
    <citation type="submission" date="2020-05" db="EMBL/GenBank/DDBJ databases">
        <authorList>
            <person name="Chiriac C."/>
            <person name="Salcher M."/>
            <person name="Ghai R."/>
            <person name="Kavagutti S V."/>
        </authorList>
    </citation>
    <scope>NUCLEOTIDE SEQUENCE</scope>
</reference>
<organism evidence="1">
    <name type="scientific">freshwater metagenome</name>
    <dbReference type="NCBI Taxonomy" id="449393"/>
    <lineage>
        <taxon>unclassified sequences</taxon>
        <taxon>metagenomes</taxon>
        <taxon>ecological metagenomes</taxon>
    </lineage>
</organism>
<dbReference type="AlphaFoldDB" id="A0A6J7XVX5"/>
<gene>
    <name evidence="1" type="ORF">UFOPK3554_00839</name>
</gene>
<dbReference type="EMBL" id="CAFBSG010000010">
    <property type="protein sequence ID" value="CAB5240425.1"/>
    <property type="molecule type" value="Genomic_DNA"/>
</dbReference>
<evidence type="ECO:0000313" key="1">
    <source>
        <dbReference type="EMBL" id="CAB5240425.1"/>
    </source>
</evidence>